<dbReference type="PANTHER" id="PTHR33630:SF9">
    <property type="entry name" value="CUTINASE 4"/>
    <property type="match status" value="1"/>
</dbReference>
<proteinExistence type="inferred from homology"/>
<dbReference type="Proteomes" id="UP000326711">
    <property type="component" value="Chromosome"/>
</dbReference>
<dbReference type="KEGG" id="cuo:CUROG_07080"/>
<dbReference type="EMBL" id="CP045032">
    <property type="protein sequence ID" value="QFQ02771.1"/>
    <property type="molecule type" value="Genomic_DNA"/>
</dbReference>
<dbReference type="OrthoDB" id="4402524at2"/>
<dbReference type="GO" id="GO:0052689">
    <property type="term" value="F:carboxylic ester hydrolase activity"/>
    <property type="evidence" value="ECO:0007669"/>
    <property type="project" value="UniProtKB-KW"/>
</dbReference>
<dbReference type="Gene3D" id="3.40.50.1820">
    <property type="entry name" value="alpha/beta hydrolase"/>
    <property type="match status" value="1"/>
</dbReference>
<dbReference type="Pfam" id="PF01083">
    <property type="entry name" value="Cutinase"/>
    <property type="match status" value="1"/>
</dbReference>
<keyword evidence="5" id="KW-0732">Signal</keyword>
<name>A0A5J6Z8P5_9CORY</name>
<evidence type="ECO:0000256" key="1">
    <source>
        <dbReference type="ARBA" id="ARBA00007534"/>
    </source>
</evidence>
<evidence type="ECO:0000256" key="2">
    <source>
        <dbReference type="ARBA" id="ARBA00022487"/>
    </source>
</evidence>
<dbReference type="SUPFAM" id="SSF53474">
    <property type="entry name" value="alpha/beta-Hydrolases"/>
    <property type="match status" value="1"/>
</dbReference>
<reference evidence="7" key="1">
    <citation type="submission" date="2019-10" db="EMBL/GenBank/DDBJ databases">
        <title>Complete genome sequence of Corynebacterium urogenitalis DSM 108747, isolated from the genital tract of a cow.</title>
        <authorList>
            <person name="Ruckert C."/>
            <person name="Ballas P."/>
            <person name="Wagener K."/>
            <person name="Drillich M."/>
            <person name="Kaempfer P."/>
            <person name="Busse H.-J."/>
            <person name="Ehling-Schulz M."/>
        </authorList>
    </citation>
    <scope>NUCLEOTIDE SEQUENCE [LARGE SCALE GENOMIC DNA]</scope>
    <source>
        <strain evidence="7">LMM 1652</strain>
    </source>
</reference>
<evidence type="ECO:0000313" key="7">
    <source>
        <dbReference type="Proteomes" id="UP000326711"/>
    </source>
</evidence>
<gene>
    <name evidence="6" type="ORF">CUROG_07080</name>
</gene>
<feature type="chain" id="PRO_5023874032" evidence="5">
    <location>
        <begin position="29"/>
        <end position="308"/>
    </location>
</feature>
<keyword evidence="2" id="KW-0719">Serine esterase</keyword>
<evidence type="ECO:0000256" key="5">
    <source>
        <dbReference type="SAM" id="SignalP"/>
    </source>
</evidence>
<protein>
    <submittedName>
        <fullName evidence="6">Cutinase</fullName>
    </submittedName>
</protein>
<dbReference type="AlphaFoldDB" id="A0A5J6Z8P5"/>
<keyword evidence="4" id="KW-1015">Disulfide bond</keyword>
<accession>A0A5J6Z8P5</accession>
<evidence type="ECO:0000256" key="3">
    <source>
        <dbReference type="ARBA" id="ARBA00022801"/>
    </source>
</evidence>
<feature type="signal peptide" evidence="5">
    <location>
        <begin position="1"/>
        <end position="28"/>
    </location>
</feature>
<keyword evidence="3" id="KW-0378">Hydrolase</keyword>
<organism evidence="6 7">
    <name type="scientific">Corynebacterium urogenitale</name>
    <dbReference type="NCBI Taxonomy" id="2487892"/>
    <lineage>
        <taxon>Bacteria</taxon>
        <taxon>Bacillati</taxon>
        <taxon>Actinomycetota</taxon>
        <taxon>Actinomycetes</taxon>
        <taxon>Mycobacteriales</taxon>
        <taxon>Corynebacteriaceae</taxon>
        <taxon>Corynebacterium</taxon>
    </lineage>
</organism>
<dbReference type="SMART" id="SM01110">
    <property type="entry name" value="Cutinase"/>
    <property type="match status" value="1"/>
</dbReference>
<sequence precursor="true">MRRFAKVFASVALTVTTAMGALVAPAQANPLGNLPTGFTAGMNPLGTGGNGILAANSSACAPNIVVNIPGGANSYGFLPENYPHGANVKDVGKNLRAANPGRVIDRYASYNSIPGGLHSYNQTRQNGYNRAWNILARDAAHCPNAKFSLVGYSMGADIASRITQAISAGRGPISADRLSSAVFIANPNRGVAGVAQAGNAPRHTKGAFGGLPGGYGKLSGRVLEICRKGDVVCDTPDSASHLSTAVAKVAVLAGNVNVGEIADAVNAMTVRQRFTALPEFINGSIIHTDYYAIGGPAIAQSYIQARLA</sequence>
<dbReference type="InterPro" id="IPR000675">
    <property type="entry name" value="Cutinase/axe"/>
</dbReference>
<keyword evidence="7" id="KW-1185">Reference proteome</keyword>
<evidence type="ECO:0000313" key="6">
    <source>
        <dbReference type="EMBL" id="QFQ02771.1"/>
    </source>
</evidence>
<dbReference type="PANTHER" id="PTHR33630">
    <property type="entry name" value="CUTINASE RV1984C-RELATED-RELATED"/>
    <property type="match status" value="1"/>
</dbReference>
<evidence type="ECO:0000256" key="4">
    <source>
        <dbReference type="ARBA" id="ARBA00023157"/>
    </source>
</evidence>
<comment type="similarity">
    <text evidence="1">Belongs to the cutinase family.</text>
</comment>
<dbReference type="InterPro" id="IPR029058">
    <property type="entry name" value="AB_hydrolase_fold"/>
</dbReference>